<name>A0A2V5HR97_ASPV1</name>
<dbReference type="AlphaFoldDB" id="A0A2V5HR97"/>
<organism evidence="1 2">
    <name type="scientific">Aspergillus violaceofuscus (strain CBS 115571)</name>
    <dbReference type="NCBI Taxonomy" id="1450538"/>
    <lineage>
        <taxon>Eukaryota</taxon>
        <taxon>Fungi</taxon>
        <taxon>Dikarya</taxon>
        <taxon>Ascomycota</taxon>
        <taxon>Pezizomycotina</taxon>
        <taxon>Eurotiomycetes</taxon>
        <taxon>Eurotiomycetidae</taxon>
        <taxon>Eurotiales</taxon>
        <taxon>Aspergillaceae</taxon>
        <taxon>Aspergillus</taxon>
    </lineage>
</organism>
<dbReference type="Proteomes" id="UP000249829">
    <property type="component" value="Unassembled WGS sequence"/>
</dbReference>
<evidence type="ECO:0000313" key="1">
    <source>
        <dbReference type="EMBL" id="PYI14447.1"/>
    </source>
</evidence>
<accession>A0A2V5HR97</accession>
<protein>
    <submittedName>
        <fullName evidence="1">Uncharacterized protein</fullName>
    </submittedName>
</protein>
<keyword evidence="2" id="KW-1185">Reference proteome</keyword>
<evidence type="ECO:0000313" key="2">
    <source>
        <dbReference type="Proteomes" id="UP000249829"/>
    </source>
</evidence>
<dbReference type="EMBL" id="KZ825211">
    <property type="protein sequence ID" value="PYI14447.1"/>
    <property type="molecule type" value="Genomic_DNA"/>
</dbReference>
<sequence>MGNRRGRPCKYFTEEARLEARRLGRRRHYRRSRRRRDDPEPLQDESVLEFIPVNFDGATPPLFVSGPPAELFEAVQQALLRNEIADRSVCGPIDLNFVPYEPRSRSISPQILPSSHTHTQKYNFEKPTIEKPAIEEPAIERLRQELAKEDVIPADYELNDAIDCASREDLQKILRHLCTKGPEFKIYLASCLQPVEAQTPPASPSTADTASSELETFRPMTLPQYSSVAYRSRGRRHYSKSSTLIDRDFYVLV</sequence>
<reference evidence="1 2" key="1">
    <citation type="submission" date="2018-02" db="EMBL/GenBank/DDBJ databases">
        <title>The genomes of Aspergillus section Nigri reveals drivers in fungal speciation.</title>
        <authorList>
            <consortium name="DOE Joint Genome Institute"/>
            <person name="Vesth T.C."/>
            <person name="Nybo J."/>
            <person name="Theobald S."/>
            <person name="Brandl J."/>
            <person name="Frisvad J.C."/>
            <person name="Nielsen K.F."/>
            <person name="Lyhne E.K."/>
            <person name="Kogle M.E."/>
            <person name="Kuo A."/>
            <person name="Riley R."/>
            <person name="Clum A."/>
            <person name="Nolan M."/>
            <person name="Lipzen A."/>
            <person name="Salamov A."/>
            <person name="Henrissat B."/>
            <person name="Wiebenga A."/>
            <person name="De vries R.P."/>
            <person name="Grigoriev I.V."/>
            <person name="Mortensen U.H."/>
            <person name="Andersen M.R."/>
            <person name="Baker S.E."/>
        </authorList>
    </citation>
    <scope>NUCLEOTIDE SEQUENCE [LARGE SCALE GENOMIC DNA]</scope>
    <source>
        <strain evidence="1 2">CBS 115571</strain>
    </source>
</reference>
<gene>
    <name evidence="1" type="ORF">BO99DRAFT_22637</name>
</gene>
<proteinExistence type="predicted"/>